<organism evidence="9 10">
    <name type="scientific">Kushneria sinocarnis</name>
    <dbReference type="NCBI Taxonomy" id="595502"/>
    <lineage>
        <taxon>Bacteria</taxon>
        <taxon>Pseudomonadati</taxon>
        <taxon>Pseudomonadota</taxon>
        <taxon>Gammaproteobacteria</taxon>
        <taxon>Oceanospirillales</taxon>
        <taxon>Halomonadaceae</taxon>
        <taxon>Kushneria</taxon>
    </lineage>
</organism>
<evidence type="ECO:0000256" key="4">
    <source>
        <dbReference type="ARBA" id="ARBA00049445"/>
    </source>
</evidence>
<dbReference type="PIRSF" id="PIRSF000097">
    <property type="entry name" value="AKR"/>
    <property type="match status" value="1"/>
</dbReference>
<keyword evidence="2" id="KW-0521">NADP</keyword>
<evidence type="ECO:0000313" key="9">
    <source>
        <dbReference type="EMBL" id="RKQ95729.1"/>
    </source>
</evidence>
<evidence type="ECO:0000259" key="8">
    <source>
        <dbReference type="Pfam" id="PF00248"/>
    </source>
</evidence>
<comment type="catalytic activity">
    <reaction evidence="4">
        <text>hydroxyacetone + NADP(+) = methylglyoxal + NADPH + H(+)</text>
        <dbReference type="Rhea" id="RHEA:27986"/>
        <dbReference type="ChEBI" id="CHEBI:15378"/>
        <dbReference type="ChEBI" id="CHEBI:17158"/>
        <dbReference type="ChEBI" id="CHEBI:27957"/>
        <dbReference type="ChEBI" id="CHEBI:57783"/>
        <dbReference type="ChEBI" id="CHEBI:58349"/>
    </reaction>
</comment>
<sequence length="275" mass="31165">MPAIPDLPLSDGHRIPQLGLGTWKLPPEETAQAVQTAFDFGYRHIDTAAIYGNEAGVGRAIARSEPAREQLFITTKLWNDQQGYDATLTAFDKSMTRLGLAYLDLYLIHWPCPARDQFVDTWRAFIRLQQEGRIRSIGVSNFREQDIERLGNETGVLPAINQIELHPMLPQPLLRQFHQRHDIATEAWSPLAQGSELLKDERLAAISVRHDRTPAQIILRWHIELGSIVIPKSATPARMRENTGIFDFELSDDEMALMGRLAQGRRLGEEPEMVN</sequence>
<evidence type="ECO:0000313" key="10">
    <source>
        <dbReference type="Proteomes" id="UP000281975"/>
    </source>
</evidence>
<evidence type="ECO:0000256" key="3">
    <source>
        <dbReference type="ARBA" id="ARBA00023002"/>
    </source>
</evidence>
<dbReference type="PRINTS" id="PR00069">
    <property type="entry name" value="ALDKETRDTASE"/>
</dbReference>
<dbReference type="EMBL" id="RBIN01000012">
    <property type="protein sequence ID" value="RKQ95729.1"/>
    <property type="molecule type" value="Genomic_DNA"/>
</dbReference>
<reference evidence="9 10" key="1">
    <citation type="submission" date="2018-10" db="EMBL/GenBank/DDBJ databases">
        <title>Genomic Encyclopedia of Type Strains, Phase IV (KMG-IV): sequencing the most valuable type-strain genomes for metagenomic binning, comparative biology and taxonomic classification.</title>
        <authorList>
            <person name="Goeker M."/>
        </authorList>
    </citation>
    <scope>NUCLEOTIDE SEQUENCE [LARGE SCALE GENOMIC DNA]</scope>
    <source>
        <strain evidence="9 10">DSM 23229</strain>
    </source>
</reference>
<dbReference type="InterPro" id="IPR036812">
    <property type="entry name" value="NAD(P)_OxRdtase_dom_sf"/>
</dbReference>
<feature type="binding site" evidence="6">
    <location>
        <position position="109"/>
    </location>
    <ligand>
        <name>substrate</name>
    </ligand>
</feature>
<evidence type="ECO:0000256" key="7">
    <source>
        <dbReference type="PIRSR" id="PIRSR000097-3"/>
    </source>
</evidence>
<gene>
    <name evidence="9" type="ORF">C7446_3244</name>
</gene>
<dbReference type="SUPFAM" id="SSF51430">
    <property type="entry name" value="NAD(P)-linked oxidoreductase"/>
    <property type="match status" value="1"/>
</dbReference>
<dbReference type="Gene3D" id="3.20.20.100">
    <property type="entry name" value="NADP-dependent oxidoreductase domain"/>
    <property type="match status" value="1"/>
</dbReference>
<comment type="similarity">
    <text evidence="1">Belongs to the aldo/keto reductase family.</text>
</comment>
<dbReference type="PROSITE" id="PS00798">
    <property type="entry name" value="ALDOKETO_REDUCTASE_1"/>
    <property type="match status" value="1"/>
</dbReference>
<evidence type="ECO:0000256" key="6">
    <source>
        <dbReference type="PIRSR" id="PIRSR000097-2"/>
    </source>
</evidence>
<dbReference type="RefSeq" id="WP_121174116.1">
    <property type="nucleotide sequence ID" value="NZ_RBIN01000012.1"/>
</dbReference>
<evidence type="ECO:0000256" key="2">
    <source>
        <dbReference type="ARBA" id="ARBA00022857"/>
    </source>
</evidence>
<dbReference type="InterPro" id="IPR020471">
    <property type="entry name" value="AKR"/>
</dbReference>
<accession>A0A420WSR8</accession>
<dbReference type="FunFam" id="3.20.20.100:FF:000002">
    <property type="entry name" value="2,5-diketo-D-gluconic acid reductase A"/>
    <property type="match status" value="1"/>
</dbReference>
<dbReference type="PANTHER" id="PTHR43827">
    <property type="entry name" value="2,5-DIKETO-D-GLUCONIC ACID REDUCTASE"/>
    <property type="match status" value="1"/>
</dbReference>
<protein>
    <submittedName>
        <fullName evidence="9">Diketogulonate reductase-like aldo/keto reductase</fullName>
    </submittedName>
</protein>
<evidence type="ECO:0000256" key="5">
    <source>
        <dbReference type="PIRSR" id="PIRSR000097-1"/>
    </source>
</evidence>
<dbReference type="PANTHER" id="PTHR43827:SF3">
    <property type="entry name" value="NADP-DEPENDENT OXIDOREDUCTASE DOMAIN-CONTAINING PROTEIN"/>
    <property type="match status" value="1"/>
</dbReference>
<feature type="domain" description="NADP-dependent oxidoreductase" evidence="8">
    <location>
        <begin position="18"/>
        <end position="258"/>
    </location>
</feature>
<name>A0A420WSR8_9GAMM</name>
<dbReference type="PROSITE" id="PS00063">
    <property type="entry name" value="ALDOKETO_REDUCTASE_3"/>
    <property type="match status" value="1"/>
</dbReference>
<keyword evidence="10" id="KW-1185">Reference proteome</keyword>
<keyword evidence="3" id="KW-0560">Oxidoreductase</keyword>
<dbReference type="OrthoDB" id="9804790at2"/>
<evidence type="ECO:0000256" key="1">
    <source>
        <dbReference type="ARBA" id="ARBA00007905"/>
    </source>
</evidence>
<dbReference type="InterPro" id="IPR023210">
    <property type="entry name" value="NADP_OxRdtase_dom"/>
</dbReference>
<dbReference type="PROSITE" id="PS00062">
    <property type="entry name" value="ALDOKETO_REDUCTASE_2"/>
    <property type="match status" value="1"/>
</dbReference>
<feature type="site" description="Lowers pKa of active site Tyr" evidence="7">
    <location>
        <position position="76"/>
    </location>
</feature>
<dbReference type="Pfam" id="PF00248">
    <property type="entry name" value="Aldo_ket_red"/>
    <property type="match status" value="1"/>
</dbReference>
<dbReference type="GO" id="GO:0016616">
    <property type="term" value="F:oxidoreductase activity, acting on the CH-OH group of donors, NAD or NADP as acceptor"/>
    <property type="evidence" value="ECO:0007669"/>
    <property type="project" value="UniProtKB-ARBA"/>
</dbReference>
<proteinExistence type="inferred from homology"/>
<dbReference type="Proteomes" id="UP000281975">
    <property type="component" value="Unassembled WGS sequence"/>
</dbReference>
<dbReference type="InterPro" id="IPR018170">
    <property type="entry name" value="Aldo/ket_reductase_CS"/>
</dbReference>
<feature type="active site" description="Proton donor" evidence="5">
    <location>
        <position position="51"/>
    </location>
</feature>
<dbReference type="AlphaFoldDB" id="A0A420WSR8"/>
<comment type="caution">
    <text evidence="9">The sequence shown here is derived from an EMBL/GenBank/DDBJ whole genome shotgun (WGS) entry which is preliminary data.</text>
</comment>